<feature type="transmembrane region" description="Helical" evidence="1">
    <location>
        <begin position="172"/>
        <end position="193"/>
    </location>
</feature>
<keyword evidence="1" id="KW-0472">Membrane</keyword>
<feature type="transmembrane region" description="Helical" evidence="1">
    <location>
        <begin position="47"/>
        <end position="65"/>
    </location>
</feature>
<dbReference type="PANTHER" id="PTHR14969:SF13">
    <property type="entry name" value="AT30094P"/>
    <property type="match status" value="1"/>
</dbReference>
<dbReference type="InterPro" id="IPR000326">
    <property type="entry name" value="PAP2/HPO"/>
</dbReference>
<dbReference type="Proteomes" id="UP000886741">
    <property type="component" value="Unassembled WGS sequence"/>
</dbReference>
<protein>
    <submittedName>
        <fullName evidence="3">Phosphatase PAP2 family protein</fullName>
    </submittedName>
</protein>
<dbReference type="InterPro" id="IPR036938">
    <property type="entry name" value="PAP2/HPO_sf"/>
</dbReference>
<evidence type="ECO:0000313" key="4">
    <source>
        <dbReference type="Proteomes" id="UP000886741"/>
    </source>
</evidence>
<accession>A0A9D1FAZ9</accession>
<dbReference type="Pfam" id="PF01569">
    <property type="entry name" value="PAP2"/>
    <property type="match status" value="1"/>
</dbReference>
<dbReference type="SMART" id="SM00014">
    <property type="entry name" value="acidPPc"/>
    <property type="match status" value="1"/>
</dbReference>
<evidence type="ECO:0000259" key="2">
    <source>
        <dbReference type="SMART" id="SM00014"/>
    </source>
</evidence>
<evidence type="ECO:0000313" key="3">
    <source>
        <dbReference type="EMBL" id="HIS64996.1"/>
    </source>
</evidence>
<dbReference type="SUPFAM" id="SSF48317">
    <property type="entry name" value="Acid phosphatase/Vanadium-dependent haloperoxidase"/>
    <property type="match status" value="1"/>
</dbReference>
<feature type="transmembrane region" description="Helical" evidence="1">
    <location>
        <begin position="147"/>
        <end position="166"/>
    </location>
</feature>
<reference evidence="3" key="2">
    <citation type="journal article" date="2021" name="PeerJ">
        <title>Extensive microbial diversity within the chicken gut microbiome revealed by metagenomics and culture.</title>
        <authorList>
            <person name="Gilroy R."/>
            <person name="Ravi A."/>
            <person name="Getino M."/>
            <person name="Pursley I."/>
            <person name="Horton D.L."/>
            <person name="Alikhan N.F."/>
            <person name="Baker D."/>
            <person name="Gharbi K."/>
            <person name="Hall N."/>
            <person name="Watson M."/>
            <person name="Adriaenssens E.M."/>
            <person name="Foster-Nyarko E."/>
            <person name="Jarju S."/>
            <person name="Secka A."/>
            <person name="Antonio M."/>
            <person name="Oren A."/>
            <person name="Chaudhuri R.R."/>
            <person name="La Ragione R."/>
            <person name="Hildebrand F."/>
            <person name="Pallen M.J."/>
        </authorList>
    </citation>
    <scope>NUCLEOTIDE SEQUENCE</scope>
    <source>
        <strain evidence="3">ChiBcec16-1751</strain>
    </source>
</reference>
<comment type="caution">
    <text evidence="3">The sequence shown here is derived from an EMBL/GenBank/DDBJ whole genome shotgun (WGS) entry which is preliminary data.</text>
</comment>
<dbReference type="EMBL" id="DVJJ01000096">
    <property type="protein sequence ID" value="HIS64996.1"/>
    <property type="molecule type" value="Genomic_DNA"/>
</dbReference>
<feature type="transmembrane region" description="Helical" evidence="1">
    <location>
        <begin position="72"/>
        <end position="90"/>
    </location>
</feature>
<evidence type="ECO:0000256" key="1">
    <source>
        <dbReference type="SAM" id="Phobius"/>
    </source>
</evidence>
<gene>
    <name evidence="3" type="ORF">IAA83_06460</name>
</gene>
<dbReference type="AlphaFoldDB" id="A0A9D1FAZ9"/>
<sequence length="200" mass="21352">MMEPTAAALWLDSAFAEFDTAVLGAVHAIQQSSADAVLGPLARGLDLFGKAGLGLIVLGLVLASLSGTRRYGVAVLLALAIGALFTNVALKPLVGRDRPYADETRVLHQWWQEAGAETESDHSFPSGHTTAAMAAMAALFLLNKRKLWPCLIGAALMGLSRLYLVVHYPTDVIAGLLVGFLAAALAVWLLHYVPWFHQHA</sequence>
<keyword evidence="1" id="KW-1133">Transmembrane helix</keyword>
<feature type="domain" description="Phosphatidic acid phosphatase type 2/haloperoxidase" evidence="2">
    <location>
        <begin position="71"/>
        <end position="187"/>
    </location>
</feature>
<keyword evidence="1" id="KW-0812">Transmembrane</keyword>
<dbReference type="PANTHER" id="PTHR14969">
    <property type="entry name" value="SPHINGOSINE-1-PHOSPHATE PHOSPHOHYDROLASE"/>
    <property type="match status" value="1"/>
</dbReference>
<organism evidence="3 4">
    <name type="scientific">Candidatus Avoscillospira avistercoris</name>
    <dbReference type="NCBI Taxonomy" id="2840707"/>
    <lineage>
        <taxon>Bacteria</taxon>
        <taxon>Bacillati</taxon>
        <taxon>Bacillota</taxon>
        <taxon>Clostridia</taxon>
        <taxon>Eubacteriales</taxon>
        <taxon>Oscillospiraceae</taxon>
        <taxon>Oscillospiraceae incertae sedis</taxon>
        <taxon>Candidatus Avoscillospira</taxon>
    </lineage>
</organism>
<dbReference type="Gene3D" id="1.20.144.10">
    <property type="entry name" value="Phosphatidic acid phosphatase type 2/haloperoxidase"/>
    <property type="match status" value="1"/>
</dbReference>
<name>A0A9D1FAZ9_9FIRM</name>
<proteinExistence type="predicted"/>
<reference evidence="3" key="1">
    <citation type="submission" date="2020-10" db="EMBL/GenBank/DDBJ databases">
        <authorList>
            <person name="Gilroy R."/>
        </authorList>
    </citation>
    <scope>NUCLEOTIDE SEQUENCE</scope>
    <source>
        <strain evidence="3">ChiBcec16-1751</strain>
    </source>
</reference>